<evidence type="ECO:0000313" key="2">
    <source>
        <dbReference type="Proteomes" id="UP000318815"/>
    </source>
</evidence>
<protein>
    <submittedName>
        <fullName evidence="1">Uncharacterized protein</fullName>
    </submittedName>
</protein>
<dbReference type="Proteomes" id="UP000318815">
    <property type="component" value="Unassembled WGS sequence"/>
</dbReference>
<accession>A0A5C6LKS8</accession>
<dbReference type="OrthoDB" id="9768507at2"/>
<sequence>MDMPMQALRFVQLKGNAIRIYFKRDIGFKKGLIYQNRDVTRDCAAFFMQYSKNIQLDNIRLYFMHGMGVVSQYCENVRMNKVVVRPDDKSDRTCAAWADILHLQVVAVRSK</sequence>
<dbReference type="RefSeq" id="WP_146308638.1">
    <property type="nucleotide sequence ID" value="NZ_VOHS01000095.1"/>
</dbReference>
<name>A0A5C6LKS8_9BACT</name>
<dbReference type="SUPFAM" id="SSF51126">
    <property type="entry name" value="Pectin lyase-like"/>
    <property type="match status" value="1"/>
</dbReference>
<reference evidence="1 2" key="1">
    <citation type="submission" date="2019-08" db="EMBL/GenBank/DDBJ databases">
        <title>Whole genome sequencing of chitin degrading bacteria Chitinophaga pinensis YS16.</title>
        <authorList>
            <person name="Singh R.P."/>
            <person name="Manchanda G."/>
            <person name="Maurya I.K."/>
            <person name="Joshi N.K."/>
            <person name="Srivastava A.K."/>
        </authorList>
    </citation>
    <scope>NUCLEOTIDE SEQUENCE [LARGE SCALE GENOMIC DNA]</scope>
    <source>
        <strain evidence="1 2">YS-16</strain>
    </source>
</reference>
<comment type="caution">
    <text evidence="1">The sequence shown here is derived from an EMBL/GenBank/DDBJ whole genome shotgun (WGS) entry which is preliminary data.</text>
</comment>
<organism evidence="1 2">
    <name type="scientific">Chitinophaga pinensis</name>
    <dbReference type="NCBI Taxonomy" id="79329"/>
    <lineage>
        <taxon>Bacteria</taxon>
        <taxon>Pseudomonadati</taxon>
        <taxon>Bacteroidota</taxon>
        <taxon>Chitinophagia</taxon>
        <taxon>Chitinophagales</taxon>
        <taxon>Chitinophagaceae</taxon>
        <taxon>Chitinophaga</taxon>
    </lineage>
</organism>
<dbReference type="InterPro" id="IPR011050">
    <property type="entry name" value="Pectin_lyase_fold/virulence"/>
</dbReference>
<gene>
    <name evidence="1" type="ORF">FEF09_30325</name>
</gene>
<proteinExistence type="predicted"/>
<dbReference type="EMBL" id="VOHS01000095">
    <property type="protein sequence ID" value="TWV88735.1"/>
    <property type="molecule type" value="Genomic_DNA"/>
</dbReference>
<evidence type="ECO:0000313" key="1">
    <source>
        <dbReference type="EMBL" id="TWV88735.1"/>
    </source>
</evidence>
<keyword evidence="2" id="KW-1185">Reference proteome</keyword>
<dbReference type="AlphaFoldDB" id="A0A5C6LKS8"/>